<sequence>MVESFPLVVVTTGSQRVSSNGAAHTTRQSSPHTGPVLQPTRSSPIELPGQTGSVVSSPQIDGDIQSSPTQVPEYVAGLGSDRNLVMNPLESNVGTESVAYPNAHSTGDNELRSLPSSPSSMVRSDEGDEGDRLHTVLHEREKVLFIDGMRCSSDEEGSVDPEERSRILSSGTEAFDVEQEIIHFHGCTHGVDLSSPVGGTGIAAAAFDIPLGSCVVNVDSRFLGLVSVGVSESRHVCRLRLTCSIWIEHISSEFSFPLLVCGRILQIADSKCESKGAGRVFQLRGNGEAANAISVVYMPEFSLYSVEVLSALFCLAVCVQKFVTSFEA</sequence>
<evidence type="ECO:0000313" key="2">
    <source>
        <dbReference type="EMBL" id="KAK8546398.1"/>
    </source>
</evidence>
<evidence type="ECO:0008006" key="4">
    <source>
        <dbReference type="Google" id="ProtNLM"/>
    </source>
</evidence>
<dbReference type="Proteomes" id="UP001472677">
    <property type="component" value="Unassembled WGS sequence"/>
</dbReference>
<proteinExistence type="predicted"/>
<evidence type="ECO:0000313" key="3">
    <source>
        <dbReference type="Proteomes" id="UP001472677"/>
    </source>
</evidence>
<feature type="compositionally biased region" description="Low complexity" evidence="1">
    <location>
        <begin position="112"/>
        <end position="122"/>
    </location>
</feature>
<dbReference type="EMBL" id="JBBPBM010000023">
    <property type="protein sequence ID" value="KAK8546398.1"/>
    <property type="molecule type" value="Genomic_DNA"/>
</dbReference>
<comment type="caution">
    <text evidence="2">The sequence shown here is derived from an EMBL/GenBank/DDBJ whole genome shotgun (WGS) entry which is preliminary data.</text>
</comment>
<feature type="region of interest" description="Disordered" evidence="1">
    <location>
        <begin position="100"/>
        <end position="130"/>
    </location>
</feature>
<keyword evidence="3" id="KW-1185">Reference proteome</keyword>
<protein>
    <recommendedName>
        <fullName evidence="4">AT-hook motif nuclear-localized protein</fullName>
    </recommendedName>
</protein>
<name>A0ABR2DTZ4_9ROSI</name>
<feature type="compositionally biased region" description="Polar residues" evidence="1">
    <location>
        <begin position="50"/>
        <end position="67"/>
    </location>
</feature>
<organism evidence="2 3">
    <name type="scientific">Hibiscus sabdariffa</name>
    <name type="common">roselle</name>
    <dbReference type="NCBI Taxonomy" id="183260"/>
    <lineage>
        <taxon>Eukaryota</taxon>
        <taxon>Viridiplantae</taxon>
        <taxon>Streptophyta</taxon>
        <taxon>Embryophyta</taxon>
        <taxon>Tracheophyta</taxon>
        <taxon>Spermatophyta</taxon>
        <taxon>Magnoliopsida</taxon>
        <taxon>eudicotyledons</taxon>
        <taxon>Gunneridae</taxon>
        <taxon>Pentapetalae</taxon>
        <taxon>rosids</taxon>
        <taxon>malvids</taxon>
        <taxon>Malvales</taxon>
        <taxon>Malvaceae</taxon>
        <taxon>Malvoideae</taxon>
        <taxon>Hibiscus</taxon>
    </lineage>
</organism>
<gene>
    <name evidence="2" type="ORF">V6N12_027185</name>
</gene>
<reference evidence="2 3" key="1">
    <citation type="journal article" date="2024" name="G3 (Bethesda)">
        <title>Genome assembly of Hibiscus sabdariffa L. provides insights into metabolisms of medicinal natural products.</title>
        <authorList>
            <person name="Kim T."/>
        </authorList>
    </citation>
    <scope>NUCLEOTIDE SEQUENCE [LARGE SCALE GENOMIC DNA]</scope>
    <source>
        <strain evidence="2">TK-2024</strain>
        <tissue evidence="2">Old leaves</tissue>
    </source>
</reference>
<accession>A0ABR2DTZ4</accession>
<feature type="region of interest" description="Disordered" evidence="1">
    <location>
        <begin position="13"/>
        <end position="67"/>
    </location>
</feature>
<evidence type="ECO:0000256" key="1">
    <source>
        <dbReference type="SAM" id="MobiDB-lite"/>
    </source>
</evidence>
<feature type="compositionally biased region" description="Polar residues" evidence="1">
    <location>
        <begin position="13"/>
        <end position="32"/>
    </location>
</feature>